<dbReference type="InterPro" id="IPR052560">
    <property type="entry name" value="RdDP_mobile_element"/>
</dbReference>
<dbReference type="GO" id="GO:0071897">
    <property type="term" value="P:DNA biosynthetic process"/>
    <property type="evidence" value="ECO:0007669"/>
    <property type="project" value="UniProtKB-ARBA"/>
</dbReference>
<dbReference type="PANTHER" id="PTHR36688:SF1">
    <property type="entry name" value="ENDONUCLEASE_EXONUCLEASE_PHOSPHATASE DOMAIN-CONTAINING PROTEIN"/>
    <property type="match status" value="1"/>
</dbReference>
<accession>A0A9P0AXU0</accession>
<evidence type="ECO:0000259" key="1">
    <source>
        <dbReference type="Pfam" id="PF00078"/>
    </source>
</evidence>
<evidence type="ECO:0000313" key="3">
    <source>
        <dbReference type="Proteomes" id="UP001154078"/>
    </source>
</evidence>
<keyword evidence="3" id="KW-1185">Reference proteome</keyword>
<dbReference type="PANTHER" id="PTHR36688">
    <property type="entry name" value="ENDO/EXONUCLEASE/PHOSPHATASE DOMAIN-CONTAINING PROTEIN"/>
    <property type="match status" value="1"/>
</dbReference>
<dbReference type="AlphaFoldDB" id="A0A9P0AXU0"/>
<reference evidence="2" key="1">
    <citation type="submission" date="2021-12" db="EMBL/GenBank/DDBJ databases">
        <authorList>
            <person name="King R."/>
        </authorList>
    </citation>
    <scope>NUCLEOTIDE SEQUENCE</scope>
</reference>
<evidence type="ECO:0000313" key="2">
    <source>
        <dbReference type="EMBL" id="CAH0551137.1"/>
    </source>
</evidence>
<proteinExistence type="predicted"/>
<sequence>MGGKTNLDPNKNNDVWRIVAALKNSKATNNTPLQGPEGLLYSNEEAQFTDHPPLPKQEQEDQLMKEFVDEFLEEADEETITPATPELIKGIITGLRNKVSPGEDNTSNLALKHLPPVMIHNLTALINGALSKCHFPDVWKKAQVIMIPKSAKGMQLSENYRPISLLSTLAKLIEKVIKIRLEEESLDKNLLPDEQFGFRAQLSTELQVVRIAEIITHGFDFRQRTGLVLLDLSKAFDKVWHVGLLVKMINMEISPPMVKIIASYLKNRSFSTKFNGAASQVHPIRAGVPQGSVLGPTLFNLFMTDLPRTPVVQMALYADDTALIYKSSNMQMIQNKLQKALNKMKAWADRYRIRINPNKTQAILFKKGGTLPGELMYENQAIPWTKTAKYLGVHLDDKLTWGKDIEKIITKPKVSATL</sequence>
<gene>
    <name evidence="2" type="ORF">MELIAE_LOCUS3816</name>
</gene>
<feature type="domain" description="Reverse transcriptase" evidence="1">
    <location>
        <begin position="148"/>
        <end position="395"/>
    </location>
</feature>
<name>A0A9P0AXU0_BRAAE</name>
<protein>
    <recommendedName>
        <fullName evidence="1">Reverse transcriptase domain-containing protein</fullName>
    </recommendedName>
</protein>
<dbReference type="Proteomes" id="UP001154078">
    <property type="component" value="Chromosome 2"/>
</dbReference>
<dbReference type="CDD" id="cd01650">
    <property type="entry name" value="RT_nLTR_like"/>
    <property type="match status" value="1"/>
</dbReference>
<dbReference type="InterPro" id="IPR043502">
    <property type="entry name" value="DNA/RNA_pol_sf"/>
</dbReference>
<dbReference type="OrthoDB" id="6766060at2759"/>
<dbReference type="InterPro" id="IPR000477">
    <property type="entry name" value="RT_dom"/>
</dbReference>
<organism evidence="2 3">
    <name type="scientific">Brassicogethes aeneus</name>
    <name type="common">Rape pollen beetle</name>
    <name type="synonym">Meligethes aeneus</name>
    <dbReference type="NCBI Taxonomy" id="1431903"/>
    <lineage>
        <taxon>Eukaryota</taxon>
        <taxon>Metazoa</taxon>
        <taxon>Ecdysozoa</taxon>
        <taxon>Arthropoda</taxon>
        <taxon>Hexapoda</taxon>
        <taxon>Insecta</taxon>
        <taxon>Pterygota</taxon>
        <taxon>Neoptera</taxon>
        <taxon>Endopterygota</taxon>
        <taxon>Coleoptera</taxon>
        <taxon>Polyphaga</taxon>
        <taxon>Cucujiformia</taxon>
        <taxon>Nitidulidae</taxon>
        <taxon>Meligethinae</taxon>
        <taxon>Brassicogethes</taxon>
    </lineage>
</organism>
<dbReference type="EMBL" id="OV121133">
    <property type="protein sequence ID" value="CAH0551137.1"/>
    <property type="molecule type" value="Genomic_DNA"/>
</dbReference>
<dbReference type="Pfam" id="PF00078">
    <property type="entry name" value="RVT_1"/>
    <property type="match status" value="1"/>
</dbReference>
<dbReference type="SUPFAM" id="SSF56672">
    <property type="entry name" value="DNA/RNA polymerases"/>
    <property type="match status" value="1"/>
</dbReference>